<gene>
    <name evidence="6" type="ORF">EIP91_008602</name>
</gene>
<accession>A0A4R0RN90</accession>
<dbReference type="GO" id="GO:0004499">
    <property type="term" value="F:N,N-dimethylaniline monooxygenase activity"/>
    <property type="evidence" value="ECO:0007669"/>
    <property type="project" value="InterPro"/>
</dbReference>
<dbReference type="Gene3D" id="3.50.50.60">
    <property type="entry name" value="FAD/NAD(P)-binding domain"/>
    <property type="match status" value="2"/>
</dbReference>
<dbReference type="InterPro" id="IPR051209">
    <property type="entry name" value="FAD-bind_Monooxygenase_sf"/>
</dbReference>
<evidence type="ECO:0000313" key="6">
    <source>
        <dbReference type="EMBL" id="TCD69126.1"/>
    </source>
</evidence>
<dbReference type="EMBL" id="RWJN01000048">
    <property type="protein sequence ID" value="TCD69126.1"/>
    <property type="molecule type" value="Genomic_DNA"/>
</dbReference>
<dbReference type="STRING" id="92696.A0A4R0RN90"/>
<evidence type="ECO:0000256" key="5">
    <source>
        <dbReference type="SAM" id="Phobius"/>
    </source>
</evidence>
<keyword evidence="5" id="KW-0812">Transmembrane</keyword>
<dbReference type="InterPro" id="IPR020946">
    <property type="entry name" value="Flavin_mOase-like"/>
</dbReference>
<name>A0A4R0RN90_9APHY</name>
<evidence type="ECO:0000313" key="7">
    <source>
        <dbReference type="Proteomes" id="UP000292702"/>
    </source>
</evidence>
<dbReference type="OrthoDB" id="74360at2759"/>
<dbReference type="InterPro" id="IPR036188">
    <property type="entry name" value="FAD/NAD-bd_sf"/>
</dbReference>
<evidence type="ECO:0000256" key="3">
    <source>
        <dbReference type="ARBA" id="ARBA00022827"/>
    </source>
</evidence>
<keyword evidence="3" id="KW-0274">FAD</keyword>
<proteinExistence type="inferred from homology"/>
<keyword evidence="7" id="KW-1185">Reference proteome</keyword>
<keyword evidence="4" id="KW-0560">Oxidoreductase</keyword>
<protein>
    <recommendedName>
        <fullName evidence="8">L-ornithine N(5)-oxygenase</fullName>
    </recommendedName>
</protein>
<comment type="caution">
    <text evidence="6">The sequence shown here is derived from an EMBL/GenBank/DDBJ whole genome shotgun (WGS) entry which is preliminary data.</text>
</comment>
<dbReference type="Pfam" id="PF00743">
    <property type="entry name" value="FMO-like"/>
    <property type="match status" value="1"/>
</dbReference>
<dbReference type="AlphaFoldDB" id="A0A4R0RN90"/>
<dbReference type="PANTHER" id="PTHR42877:SF4">
    <property type="entry name" value="FAD_NAD(P)-BINDING DOMAIN-CONTAINING PROTEIN-RELATED"/>
    <property type="match status" value="1"/>
</dbReference>
<dbReference type="GO" id="GO:0050661">
    <property type="term" value="F:NADP binding"/>
    <property type="evidence" value="ECO:0007669"/>
    <property type="project" value="InterPro"/>
</dbReference>
<reference evidence="6 7" key="1">
    <citation type="submission" date="2018-11" db="EMBL/GenBank/DDBJ databases">
        <title>Genome assembly of Steccherinum ochraceum LE-BIN_3174, the white-rot fungus of the Steccherinaceae family (The Residual Polyporoid clade, Polyporales, Basidiomycota).</title>
        <authorList>
            <person name="Fedorova T.V."/>
            <person name="Glazunova O.A."/>
            <person name="Landesman E.O."/>
            <person name="Moiseenko K.V."/>
            <person name="Psurtseva N.V."/>
            <person name="Savinova O.S."/>
            <person name="Shakhova N.V."/>
            <person name="Tyazhelova T.V."/>
            <person name="Vasina D.V."/>
        </authorList>
    </citation>
    <scope>NUCLEOTIDE SEQUENCE [LARGE SCALE GENOMIC DNA]</scope>
    <source>
        <strain evidence="6 7">LE-BIN_3174</strain>
    </source>
</reference>
<keyword evidence="5" id="KW-1133">Transmembrane helix</keyword>
<dbReference type="GO" id="GO:0050660">
    <property type="term" value="F:flavin adenine dinucleotide binding"/>
    <property type="evidence" value="ECO:0007669"/>
    <property type="project" value="InterPro"/>
</dbReference>
<evidence type="ECO:0000256" key="1">
    <source>
        <dbReference type="ARBA" id="ARBA00010139"/>
    </source>
</evidence>
<evidence type="ECO:0000256" key="4">
    <source>
        <dbReference type="ARBA" id="ARBA00023002"/>
    </source>
</evidence>
<keyword evidence="5" id="KW-0472">Membrane</keyword>
<sequence>MADQKDSADPRVIIIGAGVGGLMMAIALKKRLNFQNFIIYEQSDDLGGTWNLNTYPGCASDVATHWYSLSSDLNPDWDTSHVYQPQLKAYWKQLSAKYGISGHIVYFTQFTGAEWDSQRQMYRTEITDMRSGETRVEYTNIVISAIGCLNVPFYPEELRGIQTVFKGAHFHSARWNHSVDLRNKRVAVIGNGCSASQFVPLITEDPTTQVVNFCRTPNWILPKASAWREPIPVWKRRIFKYVPFAMRLYRWALFVKYESTYVLVISGSPDRKVRKQVASDMRKYIQENAPEKYHDILTPKYAFGCKRFIVDSGYLEAFHRPNNELNYDGIAEVIESGILTKKGEHFDFDVIIQATGFVVDEYPIKVRGVDGSTIQDYFRERGGPTSYRGTAFPNFPNFYTLFGPNMATGHGSVIHSEESQVNYLVQMLQPILSRQVSSFEVTHAATDDWNAFIQRRLGKSVWSVCQSWYRVGHSGKNCGIWPGTFTEQWWSLRKPIWSHYKALGASQWESKRFWKKVGRILVLGILTATLTWMWTSPTDALGILQTVKAQVKGVLPLLLNSA</sequence>
<feature type="transmembrane region" description="Helical" evidence="5">
    <location>
        <begin position="12"/>
        <end position="28"/>
    </location>
</feature>
<dbReference type="Proteomes" id="UP000292702">
    <property type="component" value="Unassembled WGS sequence"/>
</dbReference>
<organism evidence="6 7">
    <name type="scientific">Steccherinum ochraceum</name>
    <dbReference type="NCBI Taxonomy" id="92696"/>
    <lineage>
        <taxon>Eukaryota</taxon>
        <taxon>Fungi</taxon>
        <taxon>Dikarya</taxon>
        <taxon>Basidiomycota</taxon>
        <taxon>Agaricomycotina</taxon>
        <taxon>Agaricomycetes</taxon>
        <taxon>Polyporales</taxon>
        <taxon>Steccherinaceae</taxon>
        <taxon>Steccherinum</taxon>
    </lineage>
</organism>
<evidence type="ECO:0008006" key="8">
    <source>
        <dbReference type="Google" id="ProtNLM"/>
    </source>
</evidence>
<dbReference type="PANTHER" id="PTHR42877">
    <property type="entry name" value="L-ORNITHINE N(5)-MONOOXYGENASE-RELATED"/>
    <property type="match status" value="1"/>
</dbReference>
<evidence type="ECO:0000256" key="2">
    <source>
        <dbReference type="ARBA" id="ARBA00022630"/>
    </source>
</evidence>
<keyword evidence="2" id="KW-0285">Flavoprotein</keyword>
<dbReference type="SUPFAM" id="SSF51905">
    <property type="entry name" value="FAD/NAD(P)-binding domain"/>
    <property type="match status" value="2"/>
</dbReference>
<comment type="similarity">
    <text evidence="1">Belongs to the FAD-binding monooxygenase family.</text>
</comment>